<protein>
    <submittedName>
        <fullName evidence="1">Uncharacterized protein</fullName>
    </submittedName>
</protein>
<organism evidence="1 2">
    <name type="scientific">Puccinia striiformis f. sp. tritici</name>
    <dbReference type="NCBI Taxonomy" id="168172"/>
    <lineage>
        <taxon>Eukaryota</taxon>
        <taxon>Fungi</taxon>
        <taxon>Dikarya</taxon>
        <taxon>Basidiomycota</taxon>
        <taxon>Pucciniomycotina</taxon>
        <taxon>Pucciniomycetes</taxon>
        <taxon>Pucciniales</taxon>
        <taxon>Pucciniaceae</taxon>
        <taxon>Puccinia</taxon>
    </lineage>
</organism>
<gene>
    <name evidence="1" type="ORF">MJO28_010413</name>
</gene>
<dbReference type="Proteomes" id="UP001060170">
    <property type="component" value="Chromosome 10"/>
</dbReference>
<comment type="caution">
    <text evidence="1">The sequence shown here is derived from an EMBL/GenBank/DDBJ whole genome shotgun (WGS) entry which is preliminary data.</text>
</comment>
<reference evidence="2" key="1">
    <citation type="journal article" date="2018" name="BMC Genomics">
        <title>Genomic insights into host adaptation between the wheat stripe rust pathogen (Puccinia striiformis f. sp. tritici) and the barley stripe rust pathogen (Puccinia striiformis f. sp. hordei).</title>
        <authorList>
            <person name="Xia C."/>
            <person name="Wang M."/>
            <person name="Yin C."/>
            <person name="Cornejo O.E."/>
            <person name="Hulbert S.H."/>
            <person name="Chen X."/>
        </authorList>
    </citation>
    <scope>NUCLEOTIDE SEQUENCE [LARGE SCALE GENOMIC DNA]</scope>
    <source>
        <strain evidence="2">93-210</strain>
    </source>
</reference>
<reference evidence="2" key="2">
    <citation type="journal article" date="2018" name="Mol. Plant Microbe Interact.">
        <title>Genome sequence resources for the wheat stripe rust pathogen (Puccinia striiformis f. sp. tritici) and the barley stripe rust pathogen (Puccinia striiformis f. sp. hordei).</title>
        <authorList>
            <person name="Xia C."/>
            <person name="Wang M."/>
            <person name="Yin C."/>
            <person name="Cornejo O.E."/>
            <person name="Hulbert S.H."/>
            <person name="Chen X."/>
        </authorList>
    </citation>
    <scope>NUCLEOTIDE SEQUENCE [LARGE SCALE GENOMIC DNA]</scope>
    <source>
        <strain evidence="2">93-210</strain>
    </source>
</reference>
<keyword evidence="2" id="KW-1185">Reference proteome</keyword>
<evidence type="ECO:0000313" key="1">
    <source>
        <dbReference type="EMBL" id="KAI7944718.1"/>
    </source>
</evidence>
<sequence>MTKGIKRARTAKNDSQRGQSDEKMLLAQAQSFNRTAGTKGGKAAAYAARTSTRTESSSIELTALTDKENADVASRKQEREITTEIRKQEREITTKIRDTSEKL</sequence>
<accession>A0ACC0E6E2</accession>
<reference evidence="1 2" key="3">
    <citation type="journal article" date="2022" name="Microbiol. Spectr.">
        <title>Folding features and dynamics of 3D genome architecture in plant fungal pathogens.</title>
        <authorList>
            <person name="Xia C."/>
        </authorList>
    </citation>
    <scope>NUCLEOTIDE SEQUENCE [LARGE SCALE GENOMIC DNA]</scope>
    <source>
        <strain evidence="1 2">93-210</strain>
    </source>
</reference>
<name>A0ACC0E6E2_9BASI</name>
<proteinExistence type="predicted"/>
<evidence type="ECO:0000313" key="2">
    <source>
        <dbReference type="Proteomes" id="UP001060170"/>
    </source>
</evidence>
<dbReference type="EMBL" id="CM045874">
    <property type="protein sequence ID" value="KAI7944718.1"/>
    <property type="molecule type" value="Genomic_DNA"/>
</dbReference>